<evidence type="ECO:0000256" key="1">
    <source>
        <dbReference type="SAM" id="MobiDB-lite"/>
    </source>
</evidence>
<reference evidence="3" key="1">
    <citation type="submission" date="2019-12" db="EMBL/GenBank/DDBJ databases">
        <title>Complete genome of Terracaulis silvestris 0127_4.</title>
        <authorList>
            <person name="Vieira S."/>
            <person name="Riedel T."/>
            <person name="Sproer C."/>
            <person name="Pascual J."/>
            <person name="Boedeker C."/>
            <person name="Overmann J."/>
        </authorList>
    </citation>
    <scope>NUCLEOTIDE SEQUENCE [LARGE SCALE GENOMIC DNA]</scope>
    <source>
        <strain evidence="3">0127_4</strain>
    </source>
</reference>
<keyword evidence="3" id="KW-1185">Reference proteome</keyword>
<proteinExistence type="predicted"/>
<dbReference type="Proteomes" id="UP000431269">
    <property type="component" value="Chromosome"/>
</dbReference>
<dbReference type="EMBL" id="CP047045">
    <property type="protein sequence ID" value="QGZ94237.1"/>
    <property type="molecule type" value="Genomic_DNA"/>
</dbReference>
<feature type="compositionally biased region" description="Basic and acidic residues" evidence="1">
    <location>
        <begin position="1"/>
        <end position="13"/>
    </location>
</feature>
<name>A0A6I6MNA7_9CAUL</name>
<feature type="compositionally biased region" description="Basic and acidic residues" evidence="1">
    <location>
        <begin position="36"/>
        <end position="55"/>
    </location>
</feature>
<protein>
    <submittedName>
        <fullName evidence="2">Uncharacterized protein</fullName>
    </submittedName>
</protein>
<evidence type="ECO:0000313" key="3">
    <source>
        <dbReference type="Proteomes" id="UP000431269"/>
    </source>
</evidence>
<sequence>MRKDMSKLIVERPRRGRAVAGLRPGRSRALVDDDGEPIKAKGAREPKGREPRNKQFSDTLNPLKRYLASNVGRPWNKVYSEIAEHVKPTSTVQQHILQHVDDFVATKTRMKAGAVMVTPHVGGERALSEDWCLYYVHPRTGLLRKNDKYKRLSAVRRAARIAEEAARAERMRVIDAKTQAHLFGNDWWEVKLAKIGRQTITDRHGRVNYIETPYSDVVRSAKLSKLGLAELYGREDVYASEKRQLSKAEIKRLKLR</sequence>
<dbReference type="AlphaFoldDB" id="A0A6I6MNA7"/>
<feature type="region of interest" description="Disordered" evidence="1">
    <location>
        <begin position="1"/>
        <end position="57"/>
    </location>
</feature>
<organism evidence="2 3">
    <name type="scientific">Terricaulis silvestris</name>
    <dbReference type="NCBI Taxonomy" id="2686094"/>
    <lineage>
        <taxon>Bacteria</taxon>
        <taxon>Pseudomonadati</taxon>
        <taxon>Pseudomonadota</taxon>
        <taxon>Alphaproteobacteria</taxon>
        <taxon>Caulobacterales</taxon>
        <taxon>Caulobacteraceae</taxon>
        <taxon>Terricaulis</taxon>
    </lineage>
</organism>
<dbReference type="RefSeq" id="WP_228445879.1">
    <property type="nucleotide sequence ID" value="NZ_CP047045.1"/>
</dbReference>
<evidence type="ECO:0000313" key="2">
    <source>
        <dbReference type="EMBL" id="QGZ94237.1"/>
    </source>
</evidence>
<gene>
    <name evidence="2" type="ORF">DSM104635_01053</name>
</gene>
<accession>A0A6I6MNA7</accession>
<dbReference type="KEGG" id="tsv:DSM104635_01053"/>